<dbReference type="PRINTS" id="PR00103">
    <property type="entry name" value="CAMPKINASE"/>
</dbReference>
<evidence type="ECO:0000256" key="4">
    <source>
        <dbReference type="ARBA" id="ARBA00022475"/>
    </source>
</evidence>
<name>A0ABQ0F5Z4_APOSI</name>
<evidence type="ECO:0000256" key="8">
    <source>
        <dbReference type="ARBA" id="ARBA00022737"/>
    </source>
</evidence>
<comment type="caution">
    <text evidence="15">The sequence shown here is derived from an EMBL/GenBank/DDBJ whole genome shotgun (WGS) entry which is preliminary data.</text>
</comment>
<reference evidence="15 16" key="1">
    <citation type="submission" date="2024-08" db="EMBL/GenBank/DDBJ databases">
        <title>The draft genome of Apodemus speciosus.</title>
        <authorList>
            <person name="Nabeshima K."/>
            <person name="Suzuki S."/>
            <person name="Onuma M."/>
        </authorList>
    </citation>
    <scope>NUCLEOTIDE SEQUENCE [LARGE SCALE GENOMIC DNA]</scope>
    <source>
        <strain evidence="15">IB14-021</strain>
    </source>
</reference>
<dbReference type="CDD" id="cd12103">
    <property type="entry name" value="DD_RIIalpha_PKA"/>
    <property type="match status" value="1"/>
</dbReference>
<evidence type="ECO:0000313" key="15">
    <source>
        <dbReference type="EMBL" id="GAB1294702.1"/>
    </source>
</evidence>
<evidence type="ECO:0000256" key="3">
    <source>
        <dbReference type="ARBA" id="ARBA00005753"/>
    </source>
</evidence>
<dbReference type="Pfam" id="PF00027">
    <property type="entry name" value="cNMP_binding"/>
    <property type="match status" value="2"/>
</dbReference>
<feature type="domain" description="Cyclic nucleotide-binding" evidence="14">
    <location>
        <begin position="137"/>
        <end position="256"/>
    </location>
</feature>
<dbReference type="PIRSF" id="PIRSF000548">
    <property type="entry name" value="PK_regulatory"/>
    <property type="match status" value="1"/>
</dbReference>
<keyword evidence="7" id="KW-0116">cAMP-binding</keyword>
<protein>
    <recommendedName>
        <fullName evidence="13">cAMP-dependent protein kinase type II-alpha regulatory subunit</fullName>
    </recommendedName>
</protein>
<dbReference type="PROSITE" id="PS00888">
    <property type="entry name" value="CNMP_BINDING_1"/>
    <property type="match status" value="2"/>
</dbReference>
<feature type="domain" description="Cyclic nucleotide-binding" evidence="14">
    <location>
        <begin position="259"/>
        <end position="396"/>
    </location>
</feature>
<evidence type="ECO:0000256" key="5">
    <source>
        <dbReference type="ARBA" id="ARBA00022490"/>
    </source>
</evidence>
<keyword evidence="6" id="KW-0597">Phosphoprotein</keyword>
<comment type="similarity">
    <text evidence="3">Belongs to the cAMP-dependent kinase regulatory chain family.</text>
</comment>
<dbReference type="PROSITE" id="PS00889">
    <property type="entry name" value="CNMP_BINDING_2"/>
    <property type="match status" value="2"/>
</dbReference>
<evidence type="ECO:0000256" key="13">
    <source>
        <dbReference type="ARBA" id="ARBA00041039"/>
    </source>
</evidence>
<dbReference type="Gene3D" id="1.20.890.10">
    <property type="entry name" value="cAMP-dependent protein kinase regulatory subunit, dimerization-anchoring domain"/>
    <property type="match status" value="1"/>
</dbReference>
<evidence type="ECO:0000256" key="9">
    <source>
        <dbReference type="ARBA" id="ARBA00022741"/>
    </source>
</evidence>
<dbReference type="InterPro" id="IPR050503">
    <property type="entry name" value="cAMP-dep_PK_reg_su-like"/>
</dbReference>
<evidence type="ECO:0000256" key="1">
    <source>
        <dbReference type="ARBA" id="ARBA00004236"/>
    </source>
</evidence>
<dbReference type="SUPFAM" id="SSF51206">
    <property type="entry name" value="cAMP-binding domain-like"/>
    <property type="match status" value="2"/>
</dbReference>
<evidence type="ECO:0000256" key="7">
    <source>
        <dbReference type="ARBA" id="ARBA00022566"/>
    </source>
</evidence>
<keyword evidence="11" id="KW-0114">cAMP</keyword>
<dbReference type="Gene3D" id="2.60.120.10">
    <property type="entry name" value="Jelly Rolls"/>
    <property type="match status" value="2"/>
</dbReference>
<comment type="function">
    <text evidence="12">Regulatory subunit of the cAMP-dependent protein kinases involved in cAMP signaling in cells. Type II regulatory chains mediate membrane association by binding to anchoring proteins, including the MAP2 kinase.</text>
</comment>
<dbReference type="SMART" id="SM00394">
    <property type="entry name" value="RIIa"/>
    <property type="match status" value="1"/>
</dbReference>
<dbReference type="InterPro" id="IPR012198">
    <property type="entry name" value="cAMP_dep_PK_reg_su"/>
</dbReference>
<dbReference type="CDD" id="cd00038">
    <property type="entry name" value="CAP_ED"/>
    <property type="match status" value="2"/>
</dbReference>
<keyword evidence="4" id="KW-1003">Cell membrane</keyword>
<evidence type="ECO:0000256" key="6">
    <source>
        <dbReference type="ARBA" id="ARBA00022553"/>
    </source>
</evidence>
<keyword evidence="10" id="KW-0472">Membrane</keyword>
<sequence>MSHIQIPAGLTELLQGYTVEVLRQQPPDLVDFAVEYFTRLREARRQESDTYIVSPTTFHSQEPSVIPVLEEDGESDSDSDDADLEVPIPSKFTRRVSVCAETFNPDEEEEDNDPRVVHPKTDEQRCRLQEACKDILLFKNLDQEQLSQVLDAMFEKIVKTDEHVIDQGDDGDNFYVIERGTYDILVTKDNQTRSVGQYDNRGSFGELALMYNTPRAATIVATSDGSLWGLDRVTFRRIIVKNNAKKRKMFESFIESVPLFKSLEMSERMKIVDVIGEKIYKDGERIITQGEKADSFYIIESGEVSILIRSKGLEGWISILGTKTNKNGGNQEVEIAHCHKGQYFGELALVTNKPRAASAYAVGDVKCLVMDVQAFERLLGPCMDIMKRNISHYEEQLVKMFGSNLDLMEPGQ</sequence>
<evidence type="ECO:0000256" key="12">
    <source>
        <dbReference type="ARBA" id="ARBA00037198"/>
    </source>
</evidence>
<dbReference type="EMBL" id="BAAFST010000009">
    <property type="protein sequence ID" value="GAB1294702.1"/>
    <property type="molecule type" value="Genomic_DNA"/>
</dbReference>
<dbReference type="Pfam" id="PF02197">
    <property type="entry name" value="RIIa"/>
    <property type="match status" value="1"/>
</dbReference>
<evidence type="ECO:0000256" key="2">
    <source>
        <dbReference type="ARBA" id="ARBA00004496"/>
    </source>
</evidence>
<evidence type="ECO:0000259" key="14">
    <source>
        <dbReference type="PROSITE" id="PS50042"/>
    </source>
</evidence>
<evidence type="ECO:0000313" key="16">
    <source>
        <dbReference type="Proteomes" id="UP001623349"/>
    </source>
</evidence>
<dbReference type="PROSITE" id="PS50042">
    <property type="entry name" value="CNMP_BINDING_3"/>
    <property type="match status" value="2"/>
</dbReference>
<dbReference type="InterPro" id="IPR018488">
    <property type="entry name" value="cNMP-bd_CS"/>
</dbReference>
<dbReference type="PANTHER" id="PTHR11635">
    <property type="entry name" value="CAMP-DEPENDENT PROTEIN KINASE REGULATORY CHAIN"/>
    <property type="match status" value="1"/>
</dbReference>
<dbReference type="InterPro" id="IPR018490">
    <property type="entry name" value="cNMP-bd_dom_sf"/>
</dbReference>
<gene>
    <name evidence="15" type="ORF">APTSU1_000993500</name>
</gene>
<keyword evidence="9" id="KW-0547">Nucleotide-binding</keyword>
<accession>A0ABQ0F5Z4</accession>
<keyword evidence="8" id="KW-0677">Repeat</keyword>
<evidence type="ECO:0000256" key="11">
    <source>
        <dbReference type="ARBA" id="ARBA00023149"/>
    </source>
</evidence>
<dbReference type="PANTHER" id="PTHR11635:SF153">
    <property type="entry name" value="CAMP-DEPENDENT PROTEIN KINASE TYPE II-ALPHA REGULATORY SUBUNIT"/>
    <property type="match status" value="1"/>
</dbReference>
<organism evidence="15 16">
    <name type="scientific">Apodemus speciosus</name>
    <name type="common">Large Japanese field mouse</name>
    <dbReference type="NCBI Taxonomy" id="105296"/>
    <lineage>
        <taxon>Eukaryota</taxon>
        <taxon>Metazoa</taxon>
        <taxon>Chordata</taxon>
        <taxon>Craniata</taxon>
        <taxon>Vertebrata</taxon>
        <taxon>Euteleostomi</taxon>
        <taxon>Mammalia</taxon>
        <taxon>Eutheria</taxon>
        <taxon>Euarchontoglires</taxon>
        <taxon>Glires</taxon>
        <taxon>Rodentia</taxon>
        <taxon>Myomorpha</taxon>
        <taxon>Muroidea</taxon>
        <taxon>Muridae</taxon>
        <taxon>Murinae</taxon>
        <taxon>Apodemus</taxon>
    </lineage>
</organism>
<dbReference type="InterPro" id="IPR003117">
    <property type="entry name" value="cAMP_dep_PK_reg_su_I/II_a/b"/>
</dbReference>
<evidence type="ECO:0000256" key="10">
    <source>
        <dbReference type="ARBA" id="ARBA00023136"/>
    </source>
</evidence>
<comment type="subcellular location">
    <subcellularLocation>
        <location evidence="1">Cell membrane</location>
    </subcellularLocation>
    <subcellularLocation>
        <location evidence="2">Cytoplasm</location>
    </subcellularLocation>
</comment>
<dbReference type="InterPro" id="IPR014710">
    <property type="entry name" value="RmlC-like_jellyroll"/>
</dbReference>
<keyword evidence="16" id="KW-1185">Reference proteome</keyword>
<dbReference type="InterPro" id="IPR000595">
    <property type="entry name" value="cNMP-bd_dom"/>
</dbReference>
<keyword evidence="5" id="KW-0963">Cytoplasm</keyword>
<dbReference type="SUPFAM" id="SSF47391">
    <property type="entry name" value="Dimerization-anchoring domain of cAMP-dependent PK regulatory subunit"/>
    <property type="match status" value="1"/>
</dbReference>
<proteinExistence type="inferred from homology"/>
<dbReference type="SMART" id="SM00100">
    <property type="entry name" value="cNMP"/>
    <property type="match status" value="2"/>
</dbReference>
<dbReference type="Proteomes" id="UP001623349">
    <property type="component" value="Unassembled WGS sequence"/>
</dbReference>